<feature type="domain" description="UPAR/Ly6" evidence="5">
    <location>
        <begin position="123"/>
        <end position="191"/>
    </location>
</feature>
<keyword evidence="4" id="KW-0732">Signal</keyword>
<reference evidence="7" key="1">
    <citation type="submission" date="2025-08" db="UniProtKB">
        <authorList>
            <consortium name="RefSeq"/>
        </authorList>
    </citation>
    <scope>IDENTIFICATION</scope>
    <source>
        <tissue evidence="7">Blood</tissue>
    </source>
</reference>
<dbReference type="InterPro" id="IPR045860">
    <property type="entry name" value="Snake_toxin-like_sf"/>
</dbReference>
<dbReference type="InterPro" id="IPR050918">
    <property type="entry name" value="CNF-like_PLA2_Inhibitor"/>
</dbReference>
<dbReference type="CDD" id="cd23572">
    <property type="entry name" value="TFP_LU_ECD_PINLYP_rpt2"/>
    <property type="match status" value="1"/>
</dbReference>
<evidence type="ECO:0000259" key="5">
    <source>
        <dbReference type="Pfam" id="PF00021"/>
    </source>
</evidence>
<protein>
    <submittedName>
        <fullName evidence="7">Phospholipase A2 inhibitor and Ly6/PLAUR domain-containing protein-like</fullName>
    </submittedName>
</protein>
<evidence type="ECO:0000256" key="3">
    <source>
        <dbReference type="ARBA" id="ARBA00023157"/>
    </source>
</evidence>
<proteinExistence type="predicted"/>
<dbReference type="SUPFAM" id="SSF57302">
    <property type="entry name" value="Snake toxin-like"/>
    <property type="match status" value="2"/>
</dbReference>
<dbReference type="GO" id="GO:0019834">
    <property type="term" value="F:phospholipase A2 inhibitor activity"/>
    <property type="evidence" value="ECO:0007669"/>
    <property type="project" value="UniProtKB-KW"/>
</dbReference>
<keyword evidence="7" id="KW-0593">Phospholipase A2 inhibitor</keyword>
<feature type="signal peptide" evidence="4">
    <location>
        <begin position="1"/>
        <end position="19"/>
    </location>
</feature>
<dbReference type="RefSeq" id="XP_054854669.1">
    <property type="nucleotide sequence ID" value="XM_054998694.1"/>
</dbReference>
<keyword evidence="3" id="KW-1015">Disulfide bond</keyword>
<comment type="subcellular location">
    <subcellularLocation>
        <location evidence="1">Secreted</location>
    </subcellularLocation>
</comment>
<dbReference type="PANTHER" id="PTHR20914">
    <property type="entry name" value="LY6/PLAUR DOMAIN-CONTAINING PROTEIN 8"/>
    <property type="match status" value="1"/>
</dbReference>
<evidence type="ECO:0000256" key="2">
    <source>
        <dbReference type="ARBA" id="ARBA00022525"/>
    </source>
</evidence>
<feature type="chain" id="PRO_5041688388" evidence="4">
    <location>
        <begin position="20"/>
        <end position="209"/>
    </location>
</feature>
<evidence type="ECO:0000313" key="6">
    <source>
        <dbReference type="Proteomes" id="UP001190640"/>
    </source>
</evidence>
<keyword evidence="2" id="KW-0964">Secreted</keyword>
<dbReference type="AlphaFoldDB" id="A0AA97KFU8"/>
<keyword evidence="6" id="KW-1185">Reference proteome</keyword>
<gene>
    <name evidence="7" type="primary">LOC129342800</name>
</gene>
<name>A0AA97KFU8_EUBMA</name>
<dbReference type="InterPro" id="IPR016054">
    <property type="entry name" value="LY6_UPA_recep-like"/>
</dbReference>
<organism evidence="6 7">
    <name type="scientific">Eublepharis macularius</name>
    <name type="common">Leopard gecko</name>
    <name type="synonym">Cyrtodactylus macularius</name>
    <dbReference type="NCBI Taxonomy" id="481883"/>
    <lineage>
        <taxon>Eukaryota</taxon>
        <taxon>Metazoa</taxon>
        <taxon>Chordata</taxon>
        <taxon>Craniata</taxon>
        <taxon>Vertebrata</taxon>
        <taxon>Euteleostomi</taxon>
        <taxon>Lepidosauria</taxon>
        <taxon>Squamata</taxon>
        <taxon>Bifurcata</taxon>
        <taxon>Gekkota</taxon>
        <taxon>Eublepharidae</taxon>
        <taxon>Eublepharinae</taxon>
        <taxon>Eublepharis</taxon>
    </lineage>
</organism>
<dbReference type="Proteomes" id="UP001190640">
    <property type="component" value="Chromosome 15"/>
</dbReference>
<dbReference type="Pfam" id="PF00021">
    <property type="entry name" value="UPAR_LY6"/>
    <property type="match status" value="2"/>
</dbReference>
<evidence type="ECO:0000256" key="4">
    <source>
        <dbReference type="SAM" id="SignalP"/>
    </source>
</evidence>
<sequence length="209" mass="22946">MRVLVSTCLLLTLLPPAASLDCLQCLTPQCDKTTSFLCDGEDSANEDKVCFSKVMDFPLNGSNRLETKYISLGCIRRQDCHPATYSASLEHSGYIYTQVQCCDTNLCNLPISVEDLTNYEFNEMQCPGCFAGWPTGKHLCSAQGTVNCRGHENRCIEFTGRFNTPLYFYPTISFRGCATESMCALATGDPEAATDLLKPVKANARCSPA</sequence>
<dbReference type="GeneID" id="129342800"/>
<dbReference type="Gene3D" id="2.10.60.10">
    <property type="entry name" value="CD59"/>
    <property type="match status" value="2"/>
</dbReference>
<evidence type="ECO:0000256" key="1">
    <source>
        <dbReference type="ARBA" id="ARBA00004613"/>
    </source>
</evidence>
<accession>A0AA97KFU8</accession>
<feature type="domain" description="UPAR/Ly6" evidence="5">
    <location>
        <begin position="19"/>
        <end position="109"/>
    </location>
</feature>
<dbReference type="PANTHER" id="PTHR20914:SF9">
    <property type="entry name" value="COILED, ISOFORM A"/>
    <property type="match status" value="1"/>
</dbReference>
<evidence type="ECO:0000313" key="7">
    <source>
        <dbReference type="RefSeq" id="XP_054854669.1"/>
    </source>
</evidence>
<dbReference type="GO" id="GO:0005576">
    <property type="term" value="C:extracellular region"/>
    <property type="evidence" value="ECO:0007669"/>
    <property type="project" value="UniProtKB-SubCell"/>
</dbReference>
<dbReference type="KEGG" id="emc:129342800"/>